<comment type="caution">
    <text evidence="3">The sequence shown here is derived from an EMBL/GenBank/DDBJ whole genome shotgun (WGS) entry which is preliminary data.</text>
</comment>
<evidence type="ECO:0000256" key="1">
    <source>
        <dbReference type="ARBA" id="ARBA00007420"/>
    </source>
</evidence>
<dbReference type="InterPro" id="IPR050566">
    <property type="entry name" value="Deoxyribonucleoside_kinase"/>
</dbReference>
<proteinExistence type="inferred from homology"/>
<protein>
    <submittedName>
        <fullName evidence="3">Deoxynucleoside kinase</fullName>
    </submittedName>
</protein>
<dbReference type="Proteomes" id="UP001637996">
    <property type="component" value="Unassembled WGS sequence"/>
</dbReference>
<dbReference type="PANTHER" id="PTHR10513">
    <property type="entry name" value="DEOXYNUCLEOSIDE KINASE"/>
    <property type="match status" value="1"/>
</dbReference>
<dbReference type="Gene3D" id="3.40.50.300">
    <property type="entry name" value="P-loop containing nucleotide triphosphate hydrolases"/>
    <property type="match status" value="1"/>
</dbReference>
<evidence type="ECO:0000313" key="3">
    <source>
        <dbReference type="EMBL" id="MFO3665933.1"/>
    </source>
</evidence>
<comment type="similarity">
    <text evidence="1">Belongs to the DCK/DGK family.</text>
</comment>
<dbReference type="PANTHER" id="PTHR10513:SF35">
    <property type="entry name" value="DEOXYADENOSINE KINASE"/>
    <property type="match status" value="1"/>
</dbReference>
<sequence length="222" mass="26402">MTVIVLAGMIAAGKSTVSAKLAHELGTDLMIEPVDENPILPLYYNNKEKYAFLLQIYFLNERFKLIKQALKNNKNVLDRSIYEDELFTRINLMEDNITQVEYDVYKDLLDNMLEEIEDMPKKAPDLLVYLDITFEKFLSNLAKRGRVFEQIDENTEKGKKDLAYFKLLHSEYQKWYEEYNYSPKIKIDMNKYDVNKKEDWDQVFKLIMDAFDESVRDQEKDK</sequence>
<gene>
    <name evidence="3" type="ORF">ACCQ41_06710</name>
</gene>
<evidence type="ECO:0000313" key="4">
    <source>
        <dbReference type="Proteomes" id="UP001637996"/>
    </source>
</evidence>
<organism evidence="3 4">
    <name type="scientific">Anaerococcus martiniensis</name>
    <dbReference type="NCBI Taxonomy" id="3115615"/>
    <lineage>
        <taxon>Bacteria</taxon>
        <taxon>Bacillati</taxon>
        <taxon>Bacillota</taxon>
        <taxon>Tissierellia</taxon>
        <taxon>Tissierellales</taxon>
        <taxon>Peptoniphilaceae</taxon>
        <taxon>Anaerococcus</taxon>
    </lineage>
</organism>
<keyword evidence="3" id="KW-0808">Transferase</keyword>
<reference evidence="3 4" key="1">
    <citation type="journal article" date="2025" name="Anaerobe">
        <title>Description of Anaerococcus kampingiae sp. nov., Anaerococcus groningensis sp. nov., Anaerococcus martiniensis sp. nov., and Anaerococcus cruorum sp. nov., isolated from human clinical specimens.</title>
        <authorList>
            <person name="Boiten K.E."/>
            <person name="Meijer J."/>
            <person name="van Wezel E.M."/>
            <person name="Veloo A.C.M."/>
        </authorList>
    </citation>
    <scope>NUCLEOTIDE SEQUENCE [LARGE SCALE GENOMIC DNA]</scope>
    <source>
        <strain evidence="3 4">ENR0831</strain>
    </source>
</reference>
<dbReference type="GO" id="GO:0016301">
    <property type="term" value="F:kinase activity"/>
    <property type="evidence" value="ECO:0007669"/>
    <property type="project" value="UniProtKB-KW"/>
</dbReference>
<keyword evidence="4" id="KW-1185">Reference proteome</keyword>
<evidence type="ECO:0000259" key="2">
    <source>
        <dbReference type="Pfam" id="PF01712"/>
    </source>
</evidence>
<dbReference type="InterPro" id="IPR027417">
    <property type="entry name" value="P-loop_NTPase"/>
</dbReference>
<feature type="domain" description="Deoxynucleoside kinase" evidence="2">
    <location>
        <begin position="4"/>
        <end position="206"/>
    </location>
</feature>
<dbReference type="SUPFAM" id="SSF52540">
    <property type="entry name" value="P-loop containing nucleoside triphosphate hydrolases"/>
    <property type="match status" value="1"/>
</dbReference>
<dbReference type="InterPro" id="IPR031314">
    <property type="entry name" value="DNK_dom"/>
</dbReference>
<name>A0ABW9MAD7_9FIRM</name>
<dbReference type="Pfam" id="PF01712">
    <property type="entry name" value="dNK"/>
    <property type="match status" value="1"/>
</dbReference>
<keyword evidence="3" id="KW-0418">Kinase</keyword>
<accession>A0ABW9MAD7</accession>
<dbReference type="EMBL" id="JBGMEI010000009">
    <property type="protein sequence ID" value="MFO3665933.1"/>
    <property type="molecule type" value="Genomic_DNA"/>
</dbReference>
<dbReference type="PIRSF" id="PIRSF000705">
    <property type="entry name" value="DNK"/>
    <property type="match status" value="1"/>
</dbReference>
<dbReference type="RefSeq" id="WP_410031601.1">
    <property type="nucleotide sequence ID" value="NZ_JBGMEI010000009.1"/>
</dbReference>
<dbReference type="CDD" id="cd01673">
    <property type="entry name" value="dNK"/>
    <property type="match status" value="1"/>
</dbReference>
<dbReference type="InterPro" id="IPR002624">
    <property type="entry name" value="DCK/DGK"/>
</dbReference>